<dbReference type="SUPFAM" id="SSF52768">
    <property type="entry name" value="Arginase/deacetylase"/>
    <property type="match status" value="1"/>
</dbReference>
<comment type="catalytic activity">
    <reaction evidence="14">
        <text>N(6)-acetyl-L-lysyl-[protein] + H2O = L-lysyl-[protein] + acetate</text>
        <dbReference type="Rhea" id="RHEA:58108"/>
        <dbReference type="Rhea" id="RHEA-COMP:9752"/>
        <dbReference type="Rhea" id="RHEA-COMP:10731"/>
        <dbReference type="ChEBI" id="CHEBI:15377"/>
        <dbReference type="ChEBI" id="CHEBI:29969"/>
        <dbReference type="ChEBI" id="CHEBI:30089"/>
        <dbReference type="ChEBI" id="CHEBI:61930"/>
    </reaction>
    <physiologicalReaction direction="left-to-right" evidence="14">
        <dbReference type="Rhea" id="RHEA:58109"/>
    </physiologicalReaction>
</comment>
<organism evidence="19 20">
    <name type="scientific">Aedes albopictus</name>
    <name type="common">Asian tiger mosquito</name>
    <name type="synonym">Stegomyia albopicta</name>
    <dbReference type="NCBI Taxonomy" id="7160"/>
    <lineage>
        <taxon>Eukaryota</taxon>
        <taxon>Metazoa</taxon>
        <taxon>Ecdysozoa</taxon>
        <taxon>Arthropoda</taxon>
        <taxon>Hexapoda</taxon>
        <taxon>Insecta</taxon>
        <taxon>Pterygota</taxon>
        <taxon>Neoptera</taxon>
        <taxon>Endopterygota</taxon>
        <taxon>Diptera</taxon>
        <taxon>Nematocera</taxon>
        <taxon>Culicoidea</taxon>
        <taxon>Culicidae</taxon>
        <taxon>Culicinae</taxon>
        <taxon>Aedini</taxon>
        <taxon>Aedes</taxon>
        <taxon>Stegomyia</taxon>
    </lineage>
</organism>
<keyword evidence="20" id="KW-1185">Reference proteome</keyword>
<evidence type="ECO:0000256" key="2">
    <source>
        <dbReference type="ARBA" id="ARBA00004123"/>
    </source>
</evidence>
<dbReference type="InterPro" id="IPR037138">
    <property type="entry name" value="His_deacetylse_dom_sf"/>
</dbReference>
<sequence length="375" mass="41877">MKKVVYITDENIHNEMLKLSAIGNRSAVVDELVKSYELLQFCKIISPKRCTLEDLLSFHSADYVECLKRYNDEDDIEEVTDELQEFGLAYDCPMIEKVYDFATSIVGTTLAAVDAILAGAAIAINWHGGWHHAQRDKAAGFCYVNDIVIGIHRLRTRFQKVLYLDLDVHHGDGVEDAFSFSKYVMTVSFHQHEPGHFPGTGAVSSIGIGPGKGYTVNAPYSRDIIGDMFVPYFQNISSAVYNAFRPDVCIVQCGADVIVGDHLGGTNLIPEDCLKCVQQVLSWNTPTIFLGGGGYNVINTAKYWTQLTALILQKTISRDIPDNAFFPDFGPDFTLDIYRRNVKDGNTKDNLFRNEAFIEGNIHTLKGRMILFGYG</sequence>
<comment type="catalytic activity">
    <reaction evidence="16">
        <text>N(6)-acetyl-L-lysyl-[histone] + H2O = L-lysyl-[histone] + acetate</text>
        <dbReference type="Rhea" id="RHEA:58196"/>
        <dbReference type="Rhea" id="RHEA-COMP:9845"/>
        <dbReference type="Rhea" id="RHEA-COMP:11338"/>
        <dbReference type="ChEBI" id="CHEBI:15377"/>
        <dbReference type="ChEBI" id="CHEBI:29969"/>
        <dbReference type="ChEBI" id="CHEBI:30089"/>
        <dbReference type="ChEBI" id="CHEBI:61930"/>
        <dbReference type="EC" id="3.5.1.98"/>
    </reaction>
    <physiologicalReaction direction="left-to-right" evidence="16">
        <dbReference type="Rhea" id="RHEA:58197"/>
    </physiologicalReaction>
</comment>
<dbReference type="Gene3D" id="3.40.800.20">
    <property type="entry name" value="Histone deacetylase domain"/>
    <property type="match status" value="1"/>
</dbReference>
<dbReference type="PRINTS" id="PR01271">
    <property type="entry name" value="HISDACETLASE"/>
</dbReference>
<evidence type="ECO:0000256" key="11">
    <source>
        <dbReference type="ARBA" id="ARBA00023015"/>
    </source>
</evidence>
<evidence type="ECO:0000256" key="13">
    <source>
        <dbReference type="ARBA" id="ARBA00023242"/>
    </source>
</evidence>
<evidence type="ECO:0000256" key="10">
    <source>
        <dbReference type="ARBA" id="ARBA00022853"/>
    </source>
</evidence>
<keyword evidence="11 17" id="KW-0805">Transcription regulation</keyword>
<proteinExistence type="inferred from homology"/>
<reference evidence="20" key="1">
    <citation type="journal article" date="2015" name="Proc. Natl. Acad. Sci. U.S.A.">
        <title>Genome sequence of the Asian Tiger mosquito, Aedes albopictus, reveals insights into its biology, genetics, and evolution.</title>
        <authorList>
            <person name="Chen X.G."/>
            <person name="Jiang X."/>
            <person name="Gu J."/>
            <person name="Xu M."/>
            <person name="Wu Y."/>
            <person name="Deng Y."/>
            <person name="Zhang C."/>
            <person name="Bonizzoni M."/>
            <person name="Dermauw W."/>
            <person name="Vontas J."/>
            <person name="Armbruster P."/>
            <person name="Huang X."/>
            <person name="Yang Y."/>
            <person name="Zhang H."/>
            <person name="He W."/>
            <person name="Peng H."/>
            <person name="Liu Y."/>
            <person name="Wu K."/>
            <person name="Chen J."/>
            <person name="Lirakis M."/>
            <person name="Topalis P."/>
            <person name="Van Leeuwen T."/>
            <person name="Hall A.B."/>
            <person name="Jiang X."/>
            <person name="Thorpe C."/>
            <person name="Mueller R.L."/>
            <person name="Sun C."/>
            <person name="Waterhouse R.M."/>
            <person name="Yan G."/>
            <person name="Tu Z.J."/>
            <person name="Fang X."/>
            <person name="James A.A."/>
        </authorList>
    </citation>
    <scope>NUCLEOTIDE SEQUENCE [LARGE SCALE GENOMIC DNA]</scope>
    <source>
        <strain evidence="20">Foshan</strain>
    </source>
</reference>
<keyword evidence="9 17" id="KW-0378">Hydrolase</keyword>
<evidence type="ECO:0000259" key="18">
    <source>
        <dbReference type="Pfam" id="PF00850"/>
    </source>
</evidence>
<evidence type="ECO:0000256" key="8">
    <source>
        <dbReference type="ARBA" id="ARBA00022723"/>
    </source>
</evidence>
<evidence type="ECO:0000313" key="19">
    <source>
        <dbReference type="EnsemblMetazoa" id="AALFPA23_020886.P30842"/>
    </source>
</evidence>
<comment type="catalytic activity">
    <reaction evidence="15">
        <text>N(6)-(2E)-butenoyl-L-lysyl-[protein] + H2O = (2E)-2-butenoate + L-lysyl-[protein]</text>
        <dbReference type="Rhea" id="RHEA:69172"/>
        <dbReference type="Rhea" id="RHEA-COMP:9752"/>
        <dbReference type="Rhea" id="RHEA-COMP:13707"/>
        <dbReference type="ChEBI" id="CHEBI:15377"/>
        <dbReference type="ChEBI" id="CHEBI:29969"/>
        <dbReference type="ChEBI" id="CHEBI:35899"/>
        <dbReference type="ChEBI" id="CHEBI:137954"/>
    </reaction>
    <physiologicalReaction direction="left-to-right" evidence="15">
        <dbReference type="Rhea" id="RHEA:69173"/>
    </physiologicalReaction>
</comment>
<evidence type="ECO:0000256" key="4">
    <source>
        <dbReference type="ARBA" id="ARBA00004496"/>
    </source>
</evidence>
<dbReference type="PANTHER" id="PTHR10625">
    <property type="entry name" value="HISTONE DEACETYLASE HDAC1-RELATED"/>
    <property type="match status" value="1"/>
</dbReference>
<comment type="subcellular location">
    <subcellularLocation>
        <location evidence="3">Chromosome</location>
    </subcellularLocation>
    <subcellularLocation>
        <location evidence="4">Cytoplasm</location>
    </subcellularLocation>
    <subcellularLocation>
        <location evidence="2 17">Nucleus</location>
    </subcellularLocation>
</comment>
<dbReference type="InterPro" id="IPR023696">
    <property type="entry name" value="Ureohydrolase_dom_sf"/>
</dbReference>
<keyword evidence="13 17" id="KW-0539">Nucleus</keyword>
<keyword evidence="5" id="KW-0158">Chromosome</keyword>
<dbReference type="GeneID" id="115269429"/>
<accession>A0ABM1ZR59</accession>
<dbReference type="Pfam" id="PF00850">
    <property type="entry name" value="Hist_deacetyl"/>
    <property type="match status" value="1"/>
</dbReference>
<keyword evidence="7" id="KW-0678">Repressor</keyword>
<evidence type="ECO:0000256" key="6">
    <source>
        <dbReference type="ARBA" id="ARBA00022490"/>
    </source>
</evidence>
<evidence type="ECO:0000256" key="7">
    <source>
        <dbReference type="ARBA" id="ARBA00022491"/>
    </source>
</evidence>
<protein>
    <recommendedName>
        <fullName evidence="17">Histone deacetylase</fullName>
        <ecNumber evidence="17">3.5.1.98</ecNumber>
    </recommendedName>
</protein>
<evidence type="ECO:0000256" key="1">
    <source>
        <dbReference type="ARBA" id="ARBA00001968"/>
    </source>
</evidence>
<evidence type="ECO:0000256" key="16">
    <source>
        <dbReference type="ARBA" id="ARBA00049416"/>
    </source>
</evidence>
<evidence type="ECO:0000256" key="15">
    <source>
        <dbReference type="ARBA" id="ARBA00049193"/>
    </source>
</evidence>
<feature type="domain" description="Histone deacetylase" evidence="18">
    <location>
        <begin position="27"/>
        <end position="309"/>
    </location>
</feature>
<dbReference type="EC" id="3.5.1.98" evidence="17"/>
<dbReference type="PIRSF" id="PIRSF037913">
    <property type="entry name" value="His_deacetylse_1"/>
    <property type="match status" value="1"/>
</dbReference>
<evidence type="ECO:0000256" key="3">
    <source>
        <dbReference type="ARBA" id="ARBA00004286"/>
    </source>
</evidence>
<evidence type="ECO:0000256" key="5">
    <source>
        <dbReference type="ARBA" id="ARBA00022454"/>
    </source>
</evidence>
<evidence type="ECO:0000256" key="9">
    <source>
        <dbReference type="ARBA" id="ARBA00022801"/>
    </source>
</evidence>
<dbReference type="RefSeq" id="XP_062715051.1">
    <property type="nucleotide sequence ID" value="XM_062859067.1"/>
</dbReference>
<keyword evidence="6" id="KW-0963">Cytoplasm</keyword>
<keyword evidence="10 17" id="KW-0156">Chromatin regulator</keyword>
<comment type="similarity">
    <text evidence="17">Belongs to the histone deacetylase family. HD Type 1 subfamily.</text>
</comment>
<dbReference type="EnsemblMetazoa" id="AALFPA23_020886.R30842">
    <property type="protein sequence ID" value="AALFPA23_020886.P30842"/>
    <property type="gene ID" value="AALFPA23_020886"/>
</dbReference>
<evidence type="ECO:0000256" key="17">
    <source>
        <dbReference type="PIRNR" id="PIRNR037913"/>
    </source>
</evidence>
<dbReference type="InterPro" id="IPR023801">
    <property type="entry name" value="His_deacetylse_dom"/>
</dbReference>
<evidence type="ECO:0000256" key="14">
    <source>
        <dbReference type="ARBA" id="ARBA00049136"/>
    </source>
</evidence>
<keyword evidence="12 17" id="KW-0804">Transcription</keyword>
<dbReference type="PRINTS" id="PR01270">
    <property type="entry name" value="HDASUPER"/>
</dbReference>
<evidence type="ECO:0000313" key="20">
    <source>
        <dbReference type="Proteomes" id="UP000069940"/>
    </source>
</evidence>
<dbReference type="PANTHER" id="PTHR10625:SF14">
    <property type="entry name" value="HISTONE DEACETYLASE 8"/>
    <property type="match status" value="1"/>
</dbReference>
<dbReference type="Proteomes" id="UP000069940">
    <property type="component" value="Unassembled WGS sequence"/>
</dbReference>
<keyword evidence="8" id="KW-0479">Metal-binding</keyword>
<comment type="cofactor">
    <cofactor evidence="1">
        <name>a divalent metal cation</name>
        <dbReference type="ChEBI" id="CHEBI:60240"/>
    </cofactor>
</comment>
<dbReference type="InterPro" id="IPR003084">
    <property type="entry name" value="HDAC_I/II"/>
</dbReference>
<reference evidence="19" key="2">
    <citation type="submission" date="2025-05" db="UniProtKB">
        <authorList>
            <consortium name="EnsemblMetazoa"/>
        </authorList>
    </citation>
    <scope>IDENTIFICATION</scope>
    <source>
        <strain evidence="19">Foshan</strain>
    </source>
</reference>
<evidence type="ECO:0000256" key="12">
    <source>
        <dbReference type="ARBA" id="ARBA00023163"/>
    </source>
</evidence>
<dbReference type="InterPro" id="IPR000286">
    <property type="entry name" value="HDACs"/>
</dbReference>
<name>A0ABM1ZR59_AEDAL</name>